<dbReference type="Pfam" id="PF02371">
    <property type="entry name" value="Transposase_20"/>
    <property type="match status" value="1"/>
</dbReference>
<dbReference type="AlphaFoldDB" id="A0A1A8XXR5"/>
<name>A0A1A8XXR5_9RHOO</name>
<evidence type="ECO:0000313" key="3">
    <source>
        <dbReference type="EMBL" id="SBT09506.1"/>
    </source>
</evidence>
<organism evidence="3 4">
    <name type="scientific">Candidatus Propionivibrio aalborgensis</name>
    <dbReference type="NCBI Taxonomy" id="1860101"/>
    <lineage>
        <taxon>Bacteria</taxon>
        <taxon>Pseudomonadati</taxon>
        <taxon>Pseudomonadota</taxon>
        <taxon>Betaproteobacteria</taxon>
        <taxon>Rhodocyclales</taxon>
        <taxon>Rhodocyclaceae</taxon>
        <taxon>Propionivibrio</taxon>
    </lineage>
</organism>
<reference evidence="3 4" key="1">
    <citation type="submission" date="2016-06" db="EMBL/GenBank/DDBJ databases">
        <authorList>
            <person name="Kjaerup R.B."/>
            <person name="Dalgaard T.S."/>
            <person name="Juul-Madsen H.R."/>
        </authorList>
    </citation>
    <scope>NUCLEOTIDE SEQUENCE [LARGE SCALE GENOMIC DNA]</scope>
    <source>
        <strain evidence="3">2</strain>
    </source>
</reference>
<gene>
    <name evidence="3" type="ORF">PROAA_3250001</name>
</gene>
<keyword evidence="4" id="KW-1185">Reference proteome</keyword>
<evidence type="ECO:0000259" key="1">
    <source>
        <dbReference type="Pfam" id="PF01548"/>
    </source>
</evidence>
<dbReference type="RefSeq" id="WP_186411624.1">
    <property type="nucleotide sequence ID" value="NZ_FLQY01000252.1"/>
</dbReference>
<dbReference type="PANTHER" id="PTHR33055:SF15">
    <property type="entry name" value="TRANSPOSASE-RELATED"/>
    <property type="match status" value="1"/>
</dbReference>
<dbReference type="InterPro" id="IPR002525">
    <property type="entry name" value="Transp_IS110-like_N"/>
</dbReference>
<sequence length="337" mass="37541">MKYSGIDLHSNNCVVTVTDDSDKVVAEKRLPNDLEKIIGFLKPWQGELAGVVVESTYNWYWLVDGLQEAGFDVKLANTGAIRKYDGLKHTGDEADARHRAHLLRLGILPTGTILPPAHRALRDLARKRLQLVRSRTSHILAIENILARQKGARISSNQIKRLTLEDVTAMGLPADVCLAIQSNLAVIRTLNAQVELLERRLQESIGDRPEYALLTSVPGIGRILASIILLETGPIDRFAEVGNYASYARCVDSQRISNGKKKGEGNTRNGNKYLAWAFVEAANFALRFCAEAKRFYERKRAKTNNAVATKALAHKLARACFHILKEKQPFDKGRCFA</sequence>
<dbReference type="PANTHER" id="PTHR33055">
    <property type="entry name" value="TRANSPOSASE FOR INSERTION SEQUENCE ELEMENT IS1111A"/>
    <property type="match status" value="1"/>
</dbReference>
<feature type="domain" description="Transposase IS110-like N-terminal" evidence="1">
    <location>
        <begin position="5"/>
        <end position="147"/>
    </location>
</feature>
<protein>
    <submittedName>
        <fullName evidence="3">Transposase</fullName>
    </submittedName>
</protein>
<evidence type="ECO:0000259" key="2">
    <source>
        <dbReference type="Pfam" id="PF02371"/>
    </source>
</evidence>
<dbReference type="Proteomes" id="UP000199600">
    <property type="component" value="Unassembled WGS sequence"/>
</dbReference>
<dbReference type="EMBL" id="FLQY01000252">
    <property type="protein sequence ID" value="SBT09506.1"/>
    <property type="molecule type" value="Genomic_DNA"/>
</dbReference>
<dbReference type="NCBIfam" id="NF033542">
    <property type="entry name" value="transpos_IS110"/>
    <property type="match status" value="1"/>
</dbReference>
<dbReference type="GO" id="GO:0003677">
    <property type="term" value="F:DNA binding"/>
    <property type="evidence" value="ECO:0007669"/>
    <property type="project" value="InterPro"/>
</dbReference>
<dbReference type="InterPro" id="IPR003346">
    <property type="entry name" value="Transposase_20"/>
</dbReference>
<feature type="domain" description="Transposase IS116/IS110/IS902 C-terminal" evidence="2">
    <location>
        <begin position="212"/>
        <end position="297"/>
    </location>
</feature>
<accession>A0A1A8XXR5</accession>
<dbReference type="GO" id="GO:0004803">
    <property type="term" value="F:transposase activity"/>
    <property type="evidence" value="ECO:0007669"/>
    <property type="project" value="InterPro"/>
</dbReference>
<proteinExistence type="predicted"/>
<dbReference type="InterPro" id="IPR047650">
    <property type="entry name" value="Transpos_IS110"/>
</dbReference>
<dbReference type="GO" id="GO:0006313">
    <property type="term" value="P:DNA transposition"/>
    <property type="evidence" value="ECO:0007669"/>
    <property type="project" value="InterPro"/>
</dbReference>
<evidence type="ECO:0000313" key="4">
    <source>
        <dbReference type="Proteomes" id="UP000199600"/>
    </source>
</evidence>
<dbReference type="Pfam" id="PF01548">
    <property type="entry name" value="DEDD_Tnp_IS110"/>
    <property type="match status" value="1"/>
</dbReference>